<protein>
    <submittedName>
        <fullName evidence="8">Hsp70 family protein</fullName>
    </submittedName>
</protein>
<evidence type="ECO:0000256" key="5">
    <source>
        <dbReference type="ARBA" id="ARBA00023016"/>
    </source>
</evidence>
<organism evidence="8 9">
    <name type="scientific">Nocardioides caeni</name>
    <dbReference type="NCBI Taxonomy" id="574700"/>
    <lineage>
        <taxon>Bacteria</taxon>
        <taxon>Bacillati</taxon>
        <taxon>Actinomycetota</taxon>
        <taxon>Actinomycetes</taxon>
        <taxon>Propionibacteriales</taxon>
        <taxon>Nocardioidaceae</taxon>
        <taxon>Nocardioides</taxon>
    </lineage>
</organism>
<dbReference type="CDD" id="cd24029">
    <property type="entry name" value="ASKHA_NBD_HSP70_DnaK_HscA_HscC"/>
    <property type="match status" value="1"/>
</dbReference>
<dbReference type="InterPro" id="IPR018181">
    <property type="entry name" value="Heat_shock_70_CS"/>
</dbReference>
<keyword evidence="4 7" id="KW-0067">ATP-binding</keyword>
<evidence type="ECO:0000313" key="8">
    <source>
        <dbReference type="EMBL" id="THV18413.1"/>
    </source>
</evidence>
<keyword evidence="9" id="KW-1185">Reference proteome</keyword>
<dbReference type="PANTHER" id="PTHR19375">
    <property type="entry name" value="HEAT SHOCK PROTEIN 70KDA"/>
    <property type="match status" value="1"/>
</dbReference>
<name>A0A4S8NNA4_9ACTN</name>
<dbReference type="SUPFAM" id="SSF53067">
    <property type="entry name" value="Actin-like ATPase domain"/>
    <property type="match status" value="2"/>
</dbReference>
<comment type="similarity">
    <text evidence="1 7">Belongs to the heat shock protein 70 family.</text>
</comment>
<dbReference type="Gene3D" id="3.90.640.10">
    <property type="entry name" value="Actin, Chain A, domain 4"/>
    <property type="match status" value="1"/>
</dbReference>
<proteinExistence type="inferred from homology"/>
<evidence type="ECO:0000256" key="3">
    <source>
        <dbReference type="ARBA" id="ARBA00022741"/>
    </source>
</evidence>
<dbReference type="GO" id="GO:0005524">
    <property type="term" value="F:ATP binding"/>
    <property type="evidence" value="ECO:0007669"/>
    <property type="project" value="UniProtKB-KW"/>
</dbReference>
<keyword evidence="5" id="KW-0346">Stress response</keyword>
<reference evidence="8 9" key="1">
    <citation type="journal article" date="2009" name="Int. J. Syst. Evol. Microbiol.">
        <title>Nocardioides caeni sp. nov., isolated from wastewater.</title>
        <authorList>
            <person name="Yoon J.H."/>
            <person name="Kang S.J."/>
            <person name="Park S."/>
            <person name="Kim W."/>
            <person name="Oh T.K."/>
        </authorList>
    </citation>
    <scope>NUCLEOTIDE SEQUENCE [LARGE SCALE GENOMIC DNA]</scope>
    <source>
        <strain evidence="8 9">DSM 23134</strain>
    </source>
</reference>
<dbReference type="AlphaFoldDB" id="A0A4S8NNA4"/>
<dbReference type="FunFam" id="3.30.420.40:FF:000545">
    <property type="entry name" value="Endoplasmic reticulum chaperone BiP"/>
    <property type="match status" value="1"/>
</dbReference>
<keyword evidence="2" id="KW-0597">Phosphoprotein</keyword>
<dbReference type="EMBL" id="STGW01000001">
    <property type="protein sequence ID" value="THV18413.1"/>
    <property type="molecule type" value="Genomic_DNA"/>
</dbReference>
<gene>
    <name evidence="8" type="ORF">E9934_01940</name>
</gene>
<evidence type="ECO:0000256" key="4">
    <source>
        <dbReference type="ARBA" id="ARBA00022840"/>
    </source>
</evidence>
<dbReference type="PRINTS" id="PR00301">
    <property type="entry name" value="HEATSHOCK70"/>
</dbReference>
<dbReference type="FunFam" id="3.90.640.10:FF:000003">
    <property type="entry name" value="Molecular chaperone DnaK"/>
    <property type="match status" value="1"/>
</dbReference>
<accession>A0A4S8NNA4</accession>
<dbReference type="Proteomes" id="UP000307087">
    <property type="component" value="Unassembled WGS sequence"/>
</dbReference>
<dbReference type="PROSITE" id="PS00329">
    <property type="entry name" value="HSP70_2"/>
    <property type="match status" value="1"/>
</dbReference>
<dbReference type="RefSeq" id="WP_136561127.1">
    <property type="nucleotide sequence ID" value="NZ_STGW01000001.1"/>
</dbReference>
<keyword evidence="6" id="KW-0143">Chaperone</keyword>
<dbReference type="InterPro" id="IPR043129">
    <property type="entry name" value="ATPase_NBD"/>
</dbReference>
<evidence type="ECO:0000256" key="7">
    <source>
        <dbReference type="RuleBase" id="RU003322"/>
    </source>
</evidence>
<comment type="caution">
    <text evidence="8">The sequence shown here is derived from an EMBL/GenBank/DDBJ whole genome shotgun (WGS) entry which is preliminary data.</text>
</comment>
<sequence length="567" mass="60635">MPVHGIDLGTTCSAVARADRDGRPEVLIGLTGEPTVPSVVLFASANEHVVGEGARRQARLDPDHVCALVKRRMGDSDWRFMAHGKGWSAAAVSSLILKSLCEDAAFGSGEQVTSAVITVPAYFGDEERRATILAGTYAGLDVVDVLSEPIAAAFSYGFGRLDGGPGSFSLTKDGAGAGYETVLVYDLGGGTFDATVIELADRRISVLAVDGDHQLGGADWDERICLHLARRFCADNPDAEDPLDDSAGSQALVIAAERAKRELSDRESTEVVVAHDGARSTVTLTRAELEDMTSALLRHTIDLTRSCLEAASKRGVGQVSRVLMVGGSSRMPMVARALRAELGIEPEMHDPDLAVAKGAALFGAKKELERMVSADLVTRGRLRDGQPLDEADAGELDAACRRTADALGLPLAQVRRSVEIRVDTVVSRGFGVLAANVFSGDLEAVWLVHRNDRLPIDVQRSFGTIRRDQDQIELKVVEQQSQVASARVQDTKLLIAGAIAGIPPGYDEGSEIQVTFRMGFDGVLTVHAFHVEAGLPLTLTAQTGATLSQAEVAREREQLQRTRRREG</sequence>
<evidence type="ECO:0000256" key="2">
    <source>
        <dbReference type="ARBA" id="ARBA00022553"/>
    </source>
</evidence>
<dbReference type="OrthoDB" id="9766019at2"/>
<dbReference type="InterPro" id="IPR013126">
    <property type="entry name" value="Hsp_70_fam"/>
</dbReference>
<dbReference type="PROSITE" id="PS00297">
    <property type="entry name" value="HSP70_1"/>
    <property type="match status" value="1"/>
</dbReference>
<dbReference type="PROSITE" id="PS01036">
    <property type="entry name" value="HSP70_3"/>
    <property type="match status" value="1"/>
</dbReference>
<dbReference type="SUPFAM" id="SSF100920">
    <property type="entry name" value="Heat shock protein 70kD (HSP70), peptide-binding domain"/>
    <property type="match status" value="1"/>
</dbReference>
<dbReference type="Gene3D" id="3.30.420.40">
    <property type="match status" value="2"/>
</dbReference>
<dbReference type="GO" id="GO:0140662">
    <property type="term" value="F:ATP-dependent protein folding chaperone"/>
    <property type="evidence" value="ECO:0007669"/>
    <property type="project" value="InterPro"/>
</dbReference>
<keyword evidence="3 7" id="KW-0547">Nucleotide-binding</keyword>
<evidence type="ECO:0000313" key="9">
    <source>
        <dbReference type="Proteomes" id="UP000307087"/>
    </source>
</evidence>
<evidence type="ECO:0000256" key="6">
    <source>
        <dbReference type="ARBA" id="ARBA00023186"/>
    </source>
</evidence>
<evidence type="ECO:0000256" key="1">
    <source>
        <dbReference type="ARBA" id="ARBA00007381"/>
    </source>
</evidence>
<dbReference type="Pfam" id="PF00012">
    <property type="entry name" value="HSP70"/>
    <property type="match status" value="2"/>
</dbReference>
<dbReference type="InterPro" id="IPR029047">
    <property type="entry name" value="HSP70_peptide-bd_sf"/>
</dbReference>
<dbReference type="Gene3D" id="2.60.34.10">
    <property type="entry name" value="Substrate Binding Domain Of DNAk, Chain A, domain 1"/>
    <property type="match status" value="1"/>
</dbReference>